<gene>
    <name evidence="1" type="ORF">J2W40_003916</name>
</gene>
<accession>A0ABU1X662</accession>
<dbReference type="EMBL" id="JAVDWV010000028">
    <property type="protein sequence ID" value="MDR7157068.1"/>
    <property type="molecule type" value="Genomic_DNA"/>
</dbReference>
<keyword evidence="2" id="KW-1185">Reference proteome</keyword>
<reference evidence="1 2" key="1">
    <citation type="submission" date="2023-07" db="EMBL/GenBank/DDBJ databases">
        <title>Sorghum-associated microbial communities from plants grown in Nebraska, USA.</title>
        <authorList>
            <person name="Schachtman D."/>
        </authorList>
    </citation>
    <scope>NUCLEOTIDE SEQUENCE [LARGE SCALE GENOMIC DNA]</scope>
    <source>
        <strain evidence="1 2">4256</strain>
    </source>
</reference>
<comment type="caution">
    <text evidence="1">The sequence shown here is derived from an EMBL/GenBank/DDBJ whole genome shotgun (WGS) entry which is preliminary data.</text>
</comment>
<dbReference type="Proteomes" id="UP001267638">
    <property type="component" value="Unassembled WGS sequence"/>
</dbReference>
<evidence type="ECO:0000313" key="2">
    <source>
        <dbReference type="Proteomes" id="UP001267638"/>
    </source>
</evidence>
<proteinExistence type="predicted"/>
<name>A0ABU1X662_SPHXE</name>
<protein>
    <submittedName>
        <fullName evidence="1">Uncharacterized protein</fullName>
    </submittedName>
</protein>
<evidence type="ECO:0000313" key="1">
    <source>
        <dbReference type="EMBL" id="MDR7157068.1"/>
    </source>
</evidence>
<organism evidence="1 2">
    <name type="scientific">Sphingobium xenophagum</name>
    <dbReference type="NCBI Taxonomy" id="121428"/>
    <lineage>
        <taxon>Bacteria</taxon>
        <taxon>Pseudomonadati</taxon>
        <taxon>Pseudomonadota</taxon>
        <taxon>Alphaproteobacteria</taxon>
        <taxon>Sphingomonadales</taxon>
        <taxon>Sphingomonadaceae</taxon>
        <taxon>Sphingobium</taxon>
    </lineage>
</organism>
<sequence>MANAMKAVWQAVDEEETNELVRMKRHQPGRVATPVITPAEGYPGLVSADEATVGDGDPVCVAAEIGQDMFGRSERRLGIDDPVFAPQLGDRFGKDIGVI</sequence>